<dbReference type="InterPro" id="IPR050638">
    <property type="entry name" value="AA-Vitamin_Transporters"/>
</dbReference>
<evidence type="ECO:0000313" key="9">
    <source>
        <dbReference type="EMBL" id="MBD1547507.1"/>
    </source>
</evidence>
<feature type="domain" description="EamA" evidence="8">
    <location>
        <begin position="8"/>
        <end position="133"/>
    </location>
</feature>
<organism evidence="9 10">
    <name type="scientific">Roseibium aggregatum</name>
    <dbReference type="NCBI Taxonomy" id="187304"/>
    <lineage>
        <taxon>Bacteria</taxon>
        <taxon>Pseudomonadati</taxon>
        <taxon>Pseudomonadota</taxon>
        <taxon>Alphaproteobacteria</taxon>
        <taxon>Hyphomicrobiales</taxon>
        <taxon>Stappiaceae</taxon>
        <taxon>Roseibium</taxon>
    </lineage>
</organism>
<evidence type="ECO:0000259" key="8">
    <source>
        <dbReference type="Pfam" id="PF00892"/>
    </source>
</evidence>
<evidence type="ECO:0000256" key="3">
    <source>
        <dbReference type="ARBA" id="ARBA00022692"/>
    </source>
</evidence>
<name>A0A926S7H0_9HYPH</name>
<feature type="transmembrane region" description="Helical" evidence="7">
    <location>
        <begin position="174"/>
        <end position="193"/>
    </location>
</feature>
<reference evidence="9" key="1">
    <citation type="submission" date="2020-05" db="EMBL/GenBank/DDBJ databases">
        <title>Identification of trans-AT polyketide cluster in two marine bacteria, producers of a novel glutaramide-containing polyketide sesbanimide D and analogs.</title>
        <authorList>
            <person name="Kacar D."/>
            <person name="Rodriguez P."/>
            <person name="Canedo L."/>
            <person name="Gonzalez E."/>
            <person name="Galan B."/>
            <person name="De La Calle F."/>
            <person name="Garcia J.L."/>
        </authorList>
    </citation>
    <scope>NUCLEOTIDE SEQUENCE</scope>
    <source>
        <strain evidence="9">PHM038</strain>
    </source>
</reference>
<feature type="transmembrane region" description="Helical" evidence="7">
    <location>
        <begin position="90"/>
        <end position="109"/>
    </location>
</feature>
<comment type="subcellular location">
    <subcellularLocation>
        <location evidence="1">Membrane</location>
        <topology evidence="1">Multi-pass membrane protein</topology>
    </subcellularLocation>
</comment>
<feature type="transmembrane region" description="Helical" evidence="7">
    <location>
        <begin position="142"/>
        <end position="162"/>
    </location>
</feature>
<keyword evidence="5 7" id="KW-0472">Membrane</keyword>
<feature type="transmembrane region" description="Helical" evidence="7">
    <location>
        <begin position="260"/>
        <end position="276"/>
    </location>
</feature>
<evidence type="ECO:0000256" key="5">
    <source>
        <dbReference type="ARBA" id="ARBA00023136"/>
    </source>
</evidence>
<evidence type="ECO:0000256" key="1">
    <source>
        <dbReference type="ARBA" id="ARBA00004141"/>
    </source>
</evidence>
<evidence type="ECO:0000256" key="6">
    <source>
        <dbReference type="SAM" id="MobiDB-lite"/>
    </source>
</evidence>
<feature type="domain" description="EamA" evidence="8">
    <location>
        <begin position="143"/>
        <end position="274"/>
    </location>
</feature>
<dbReference type="AlphaFoldDB" id="A0A926S7H0"/>
<keyword evidence="4 7" id="KW-1133">Transmembrane helix</keyword>
<evidence type="ECO:0000256" key="4">
    <source>
        <dbReference type="ARBA" id="ARBA00022989"/>
    </source>
</evidence>
<dbReference type="InterPro" id="IPR000620">
    <property type="entry name" value="EamA_dom"/>
</dbReference>
<dbReference type="SUPFAM" id="SSF103481">
    <property type="entry name" value="Multidrug resistance efflux transporter EmrE"/>
    <property type="match status" value="2"/>
</dbReference>
<dbReference type="Proteomes" id="UP000598467">
    <property type="component" value="Unassembled WGS sequence"/>
</dbReference>
<dbReference type="EMBL" id="JABFCZ010000015">
    <property type="protein sequence ID" value="MBD1547507.1"/>
    <property type="molecule type" value="Genomic_DNA"/>
</dbReference>
<evidence type="ECO:0000256" key="7">
    <source>
        <dbReference type="SAM" id="Phobius"/>
    </source>
</evidence>
<feature type="transmembrane region" description="Helical" evidence="7">
    <location>
        <begin position="205"/>
        <end position="223"/>
    </location>
</feature>
<feature type="transmembrane region" description="Helical" evidence="7">
    <location>
        <begin position="64"/>
        <end position="84"/>
    </location>
</feature>
<evidence type="ECO:0000313" key="10">
    <source>
        <dbReference type="Proteomes" id="UP000598467"/>
    </source>
</evidence>
<feature type="transmembrane region" description="Helical" evidence="7">
    <location>
        <begin position="116"/>
        <end position="136"/>
    </location>
</feature>
<gene>
    <name evidence="9" type="ORF">HK439_14665</name>
</gene>
<dbReference type="Pfam" id="PF00892">
    <property type="entry name" value="EamA"/>
    <property type="match status" value="2"/>
</dbReference>
<evidence type="ECO:0000256" key="2">
    <source>
        <dbReference type="ARBA" id="ARBA00007362"/>
    </source>
</evidence>
<feature type="transmembrane region" description="Helical" evidence="7">
    <location>
        <begin position="34"/>
        <end position="52"/>
    </location>
</feature>
<feature type="transmembrane region" description="Helical" evidence="7">
    <location>
        <begin position="235"/>
        <end position="254"/>
    </location>
</feature>
<accession>A0A926S7H0</accession>
<comment type="similarity">
    <text evidence="2">Belongs to the EamA transporter family.</text>
</comment>
<keyword evidence="3 7" id="KW-0812">Transmembrane</keyword>
<proteinExistence type="inferred from homology"/>
<protein>
    <submittedName>
        <fullName evidence="9">DMT family transporter</fullName>
    </submittedName>
</protein>
<dbReference type="InterPro" id="IPR037185">
    <property type="entry name" value="EmrE-like"/>
</dbReference>
<dbReference type="PANTHER" id="PTHR32322">
    <property type="entry name" value="INNER MEMBRANE TRANSPORTER"/>
    <property type="match status" value="1"/>
</dbReference>
<sequence length="333" mass="34476">MNRGLDVLVTALAPTVWGSTYLVTTEFLPPDHPITMAATRALPAGLLLLLFVRKLPGRDWIGKVALVGALNFSIFFCCLFIAAYRLPGGVAATLGATQALFVIALARGLMGTPVRLLSVVAALAGVFGVALLVLGPEAALDPIGVVAGIGGSASMGAGTVLTRKWQPPVSPLTFTAWQLTAGGLLLVPVAMLFEPALPLLEPRYLGGIAYLGLIGGAATYFLWFRGVARIEPSAVSMLPMMSPVTAVILGWAVLGQTLSLVQWLGAAVVLASVWAGQHVGRARPGSGHSGSERTDPEPSGRALFAKCNSVEAVVPDTVGGGLGSLERQYEASE</sequence>
<feature type="region of interest" description="Disordered" evidence="6">
    <location>
        <begin position="281"/>
        <end position="301"/>
    </location>
</feature>
<dbReference type="PANTHER" id="PTHR32322:SF2">
    <property type="entry name" value="EAMA DOMAIN-CONTAINING PROTEIN"/>
    <property type="match status" value="1"/>
</dbReference>
<dbReference type="Gene3D" id="1.10.3730.20">
    <property type="match status" value="1"/>
</dbReference>
<dbReference type="GO" id="GO:0016020">
    <property type="term" value="C:membrane"/>
    <property type="evidence" value="ECO:0007669"/>
    <property type="project" value="UniProtKB-SubCell"/>
</dbReference>
<comment type="caution">
    <text evidence="9">The sequence shown here is derived from an EMBL/GenBank/DDBJ whole genome shotgun (WGS) entry which is preliminary data.</text>
</comment>